<dbReference type="EMBL" id="JACHOA010000005">
    <property type="protein sequence ID" value="MBB4614504.1"/>
    <property type="molecule type" value="Genomic_DNA"/>
</dbReference>
<comment type="caution">
    <text evidence="1">The sequence shown here is derived from an EMBL/GenBank/DDBJ whole genome shotgun (WGS) entry which is preliminary data.</text>
</comment>
<reference evidence="1 2" key="1">
    <citation type="submission" date="2020-08" db="EMBL/GenBank/DDBJ databases">
        <title>Genomic Encyclopedia of Type Strains, Phase IV (KMG-IV): sequencing the most valuable type-strain genomes for metagenomic binning, comparative biology and taxonomic classification.</title>
        <authorList>
            <person name="Goeker M."/>
        </authorList>
    </citation>
    <scope>NUCLEOTIDE SEQUENCE [LARGE SCALE GENOMIC DNA]</scope>
    <source>
        <strain evidence="1 2">DSM 17507</strain>
    </source>
</reference>
<sequence length="59" mass="6660">MPVSCGNLKVAQDCFIYSEQRFIPATYFLWTCPNLYHCKTVVPAEQIQSVVNVPPPMAL</sequence>
<proteinExistence type="predicted"/>
<keyword evidence="2" id="KW-1185">Reference proteome</keyword>
<gene>
    <name evidence="1" type="ORF">GGR37_002791</name>
</gene>
<name>A0A7W7ADV1_9SPHN</name>
<accession>A0A7W7ADV1</accession>
<dbReference type="AlphaFoldDB" id="A0A7W7ADV1"/>
<organism evidence="1 2">
    <name type="scientific">Novosphingobium taihuense</name>
    <dbReference type="NCBI Taxonomy" id="260085"/>
    <lineage>
        <taxon>Bacteria</taxon>
        <taxon>Pseudomonadati</taxon>
        <taxon>Pseudomonadota</taxon>
        <taxon>Alphaproteobacteria</taxon>
        <taxon>Sphingomonadales</taxon>
        <taxon>Sphingomonadaceae</taxon>
        <taxon>Novosphingobium</taxon>
    </lineage>
</organism>
<evidence type="ECO:0000313" key="2">
    <source>
        <dbReference type="Proteomes" id="UP000538566"/>
    </source>
</evidence>
<evidence type="ECO:0000313" key="1">
    <source>
        <dbReference type="EMBL" id="MBB4614504.1"/>
    </source>
</evidence>
<protein>
    <submittedName>
        <fullName evidence="1">Uncharacterized protein</fullName>
    </submittedName>
</protein>
<dbReference type="Proteomes" id="UP000538566">
    <property type="component" value="Unassembled WGS sequence"/>
</dbReference>